<comment type="caution">
    <text evidence="5">The sequence shown here is derived from an EMBL/GenBank/DDBJ whole genome shotgun (WGS) entry which is preliminary data.</text>
</comment>
<dbReference type="InterPro" id="IPR029062">
    <property type="entry name" value="Class_I_gatase-like"/>
</dbReference>
<dbReference type="PANTHER" id="PTHR11705">
    <property type="entry name" value="PROTEASE FAMILY M14 CARBOXYPEPTIDASE A,B"/>
    <property type="match status" value="1"/>
</dbReference>
<comment type="cofactor">
    <cofactor evidence="1">
        <name>Zn(2+)</name>
        <dbReference type="ChEBI" id="CHEBI:29105"/>
    </cofactor>
</comment>
<reference evidence="5 6" key="1">
    <citation type="submission" date="2018-07" db="EMBL/GenBank/DDBJ databases">
        <title>Leeuwenhoekiella genomics.</title>
        <authorList>
            <person name="Tahon G."/>
            <person name="Willems A."/>
        </authorList>
    </citation>
    <scope>NUCLEOTIDE SEQUENCE [LARGE SCALE GENOMIC DNA]</scope>
    <source>
        <strain evidence="5 6">LMG 29608</strain>
    </source>
</reference>
<keyword evidence="5" id="KW-0378">Hydrolase</keyword>
<keyword evidence="5" id="KW-0121">Carboxypeptidase</keyword>
<dbReference type="Gene3D" id="3.40.630.10">
    <property type="entry name" value="Zn peptidases"/>
    <property type="match status" value="1"/>
</dbReference>
<dbReference type="AlphaFoldDB" id="A0A4Q0P0Z6"/>
<feature type="chain" id="PRO_5020226998" evidence="3">
    <location>
        <begin position="20"/>
        <end position="840"/>
    </location>
</feature>
<keyword evidence="3" id="KW-0732">Signal</keyword>
<evidence type="ECO:0000256" key="3">
    <source>
        <dbReference type="SAM" id="SignalP"/>
    </source>
</evidence>
<dbReference type="SMART" id="SM00631">
    <property type="entry name" value="Zn_pept"/>
    <property type="match status" value="1"/>
</dbReference>
<evidence type="ECO:0000313" key="5">
    <source>
        <dbReference type="EMBL" id="RXG20190.1"/>
    </source>
</evidence>
<sequence>MKQMLLRVFLLLFIPFTYAQVSHPTLDYYLPDNVSYNPEIPTPKELLGYVPGEWHVSHDLLVSYMEKMAAASPRIAIENRGRTFEGRPILLLTVTSPENHKNIAEIKNQHAALTYSGSESLDTDSMPIVTYQGMSIHGNEASGSNAGLLAIYYLAAAEGPAIDSMLENVVILFDPSFNPDGLQRFSYWANTNKNQSLTSDPQDREYREVWPGGRYNHYWFDLNRDWLPAELPESQARIKTYHAWHPNILTDHHEMGSNSSFFFQPGIQSRTHPLTPKLNQELTAEIGKYHAAAFDKIGSFYYTEEDYDDFYYGKGSTFPDINGSIGILFEQASSRGHIQETDNGLLTFPFTIRNQLTAFLSTIEAAQAMRTKLLNYQRDFYANSRSEAGGDAYIFGSQNDPARAAHLAQLLQRHQISVYEADKDYESKDLKFDKNSSYVVPKNQKHSRLLKGMFEKRTTFEDSLFYDISAWSFPLAFNLDFSENAPASLASTKIDSVSLPTPLTLSKSDYAYLLPWGDYYAPQALNAILNAGLRAKVGIQPFTSGGVIYDYGTVMIPVQNQKMNAEELNQFLDKVAKDAHLTINPVKTGLTEGIDLGSRKFIALEPQKIALLVGDGINATDAGEIWHLLDTRFHISITKLDTRSLSRTDLSKYTTLIMPTSGWGGGIDESSADKISEWVRSGGNFIGFKNAARWMKRQGLIDFTTVETENPATDVTFEQRRDFNGAQVIGGAIFKAKIDRSHPIAFGYDSSEINLFRDTTLFIETDDTSYKNPITYTDEPLVSGYISDINYEAIKGTRPFVQQSNGSGNVILFTDNTNFRAFWYGTTKLFMNAIFFNKAM</sequence>
<gene>
    <name evidence="5" type="ORF">DSM02_2626</name>
</gene>
<feature type="signal peptide" evidence="3">
    <location>
        <begin position="1"/>
        <end position="19"/>
    </location>
</feature>
<dbReference type="GO" id="GO:0006508">
    <property type="term" value="P:proteolysis"/>
    <property type="evidence" value="ECO:0007669"/>
    <property type="project" value="InterPro"/>
</dbReference>
<organism evidence="5 6">
    <name type="scientific">Leeuwenhoekiella polynyae</name>
    <dbReference type="NCBI Taxonomy" id="1550906"/>
    <lineage>
        <taxon>Bacteria</taxon>
        <taxon>Pseudomonadati</taxon>
        <taxon>Bacteroidota</taxon>
        <taxon>Flavobacteriia</taxon>
        <taxon>Flavobacteriales</taxon>
        <taxon>Flavobacteriaceae</taxon>
        <taxon>Leeuwenhoekiella</taxon>
    </lineage>
</organism>
<evidence type="ECO:0000259" key="4">
    <source>
        <dbReference type="SMART" id="SM00631"/>
    </source>
</evidence>
<dbReference type="GO" id="GO:0005615">
    <property type="term" value="C:extracellular space"/>
    <property type="evidence" value="ECO:0007669"/>
    <property type="project" value="TreeGrafter"/>
</dbReference>
<dbReference type="PANTHER" id="PTHR11705:SF145">
    <property type="entry name" value="PEPTIDASE M14 CARBOXYPEPTIDASE A DOMAIN-CONTAINING PROTEIN"/>
    <property type="match status" value="1"/>
</dbReference>
<dbReference type="Pfam" id="PF00246">
    <property type="entry name" value="Peptidase_M14"/>
    <property type="match status" value="1"/>
</dbReference>
<keyword evidence="6" id="KW-1185">Reference proteome</keyword>
<dbReference type="GO" id="GO:0008270">
    <property type="term" value="F:zinc ion binding"/>
    <property type="evidence" value="ECO:0007669"/>
    <property type="project" value="InterPro"/>
</dbReference>
<comment type="similarity">
    <text evidence="2">Belongs to the peptidase M14 family.</text>
</comment>
<evidence type="ECO:0000256" key="2">
    <source>
        <dbReference type="ARBA" id="ARBA00005988"/>
    </source>
</evidence>
<dbReference type="EMBL" id="QOVK01000012">
    <property type="protein sequence ID" value="RXG20190.1"/>
    <property type="molecule type" value="Genomic_DNA"/>
</dbReference>
<proteinExistence type="inferred from homology"/>
<keyword evidence="5" id="KW-0645">Protease</keyword>
<feature type="domain" description="Peptidase M14" evidence="4">
    <location>
        <begin position="55"/>
        <end position="340"/>
    </location>
</feature>
<name>A0A4Q0P0Z6_9FLAO</name>
<accession>A0A4Q0P0Z6</accession>
<dbReference type="SUPFAM" id="SSF52317">
    <property type="entry name" value="Class I glutamine amidotransferase-like"/>
    <property type="match status" value="1"/>
</dbReference>
<dbReference type="RefSeq" id="WP_128766027.1">
    <property type="nucleotide sequence ID" value="NZ_JBHUOO010000045.1"/>
</dbReference>
<dbReference type="SUPFAM" id="SSF53187">
    <property type="entry name" value="Zn-dependent exopeptidases"/>
    <property type="match status" value="1"/>
</dbReference>
<protein>
    <submittedName>
        <fullName evidence="5">Zinc carboxypeptidase</fullName>
    </submittedName>
</protein>
<dbReference type="GO" id="GO:0004181">
    <property type="term" value="F:metallocarboxypeptidase activity"/>
    <property type="evidence" value="ECO:0007669"/>
    <property type="project" value="InterPro"/>
</dbReference>
<evidence type="ECO:0000256" key="1">
    <source>
        <dbReference type="ARBA" id="ARBA00001947"/>
    </source>
</evidence>
<evidence type="ECO:0000313" key="6">
    <source>
        <dbReference type="Proteomes" id="UP000289859"/>
    </source>
</evidence>
<dbReference type="Proteomes" id="UP000289859">
    <property type="component" value="Unassembled WGS sequence"/>
</dbReference>
<dbReference type="InterPro" id="IPR000834">
    <property type="entry name" value="Peptidase_M14"/>
</dbReference>
<dbReference type="OrthoDB" id="9758209at2"/>